<dbReference type="STRING" id="42253.NITMOv2_2136"/>
<dbReference type="GO" id="GO:0000156">
    <property type="term" value="F:phosphorelay response regulator activity"/>
    <property type="evidence" value="ECO:0007669"/>
    <property type="project" value="InterPro"/>
</dbReference>
<evidence type="ECO:0000259" key="6">
    <source>
        <dbReference type="PROSITE" id="PS50110"/>
    </source>
</evidence>
<evidence type="ECO:0000256" key="1">
    <source>
        <dbReference type="ARBA" id="ARBA00022801"/>
    </source>
</evidence>
<name>A0A0K2GC80_NITMO</name>
<comment type="function">
    <text evidence="3">Involved in chemotaxis. Part of a chemotaxis signal transduction system that modulates chemotaxis in response to various stimuli. Catalyzes the demethylation of specific methylglutamate residues introduced into the chemoreceptors (methyl-accepting chemotaxis proteins or MCP) by CheR. Also mediates the irreversible deamidation of specific glutamine residues to glutamic acid.</text>
</comment>
<keyword evidence="3" id="KW-0963">Cytoplasm</keyword>
<dbReference type="RefSeq" id="WP_238590504.1">
    <property type="nucleotide sequence ID" value="NZ_CP011801.1"/>
</dbReference>
<evidence type="ECO:0000313" key="9">
    <source>
        <dbReference type="Proteomes" id="UP000069205"/>
    </source>
</evidence>
<dbReference type="Proteomes" id="UP000069205">
    <property type="component" value="Chromosome"/>
</dbReference>
<gene>
    <name evidence="3 8" type="primary">cheB</name>
    <name evidence="8" type="ORF">NITMOv2_2136</name>
</gene>
<accession>A0A0K2GC80</accession>
<keyword evidence="9" id="KW-1185">Reference proteome</keyword>
<dbReference type="Pfam" id="PF01339">
    <property type="entry name" value="CheB_methylest"/>
    <property type="match status" value="1"/>
</dbReference>
<feature type="active site" evidence="3 4">
    <location>
        <position position="311"/>
    </location>
</feature>
<evidence type="ECO:0000259" key="7">
    <source>
        <dbReference type="PROSITE" id="PS50122"/>
    </source>
</evidence>
<dbReference type="Pfam" id="PF00072">
    <property type="entry name" value="Response_reg"/>
    <property type="match status" value="1"/>
</dbReference>
<dbReference type="NCBIfam" id="NF001965">
    <property type="entry name" value="PRK00742.1"/>
    <property type="match status" value="1"/>
</dbReference>
<dbReference type="InterPro" id="IPR008248">
    <property type="entry name" value="CheB-like"/>
</dbReference>
<keyword evidence="3 5" id="KW-0597">Phosphoprotein</keyword>
<comment type="subcellular location">
    <subcellularLocation>
        <location evidence="3">Cytoplasm</location>
    </subcellularLocation>
</comment>
<feature type="active site" evidence="3 4">
    <location>
        <position position="187"/>
    </location>
</feature>
<dbReference type="InterPro" id="IPR000673">
    <property type="entry name" value="Sig_transdc_resp-reg_Me-estase"/>
</dbReference>
<dbReference type="PROSITE" id="PS50110">
    <property type="entry name" value="RESPONSE_REGULATORY"/>
    <property type="match status" value="1"/>
</dbReference>
<dbReference type="GO" id="GO:0005737">
    <property type="term" value="C:cytoplasm"/>
    <property type="evidence" value="ECO:0007669"/>
    <property type="project" value="UniProtKB-SubCell"/>
</dbReference>
<comment type="catalytic activity">
    <reaction evidence="2 3">
        <text>[protein]-L-glutamate 5-O-methyl ester + H2O = L-glutamyl-[protein] + methanol + H(+)</text>
        <dbReference type="Rhea" id="RHEA:23236"/>
        <dbReference type="Rhea" id="RHEA-COMP:10208"/>
        <dbReference type="Rhea" id="RHEA-COMP:10311"/>
        <dbReference type="ChEBI" id="CHEBI:15377"/>
        <dbReference type="ChEBI" id="CHEBI:15378"/>
        <dbReference type="ChEBI" id="CHEBI:17790"/>
        <dbReference type="ChEBI" id="CHEBI:29973"/>
        <dbReference type="ChEBI" id="CHEBI:82795"/>
        <dbReference type="EC" id="3.1.1.61"/>
    </reaction>
</comment>
<evidence type="ECO:0000256" key="2">
    <source>
        <dbReference type="ARBA" id="ARBA00048267"/>
    </source>
</evidence>
<comment type="PTM">
    <text evidence="3">Phosphorylated by CheA. Phosphorylation of the N-terminal regulatory domain activates the methylesterase activity.</text>
</comment>
<dbReference type="CDD" id="cd17541">
    <property type="entry name" value="REC_CheB-like"/>
    <property type="match status" value="1"/>
</dbReference>
<sequence length="366" mass="38766">MSAVLAKPIQVLVVDDSTFMRKSLSSMLAADPRLAVAGTARNGEEALQLVRQLNPDVVTMDVEMPGMNGLDALQHIMADHPVPVVMVSSLTAEGAEDTLKALEMGAVDYIPKQLDGVVTRIADIKEQLIAKIVTAASAKDKLRHASCVVRHADRPQRITHYPSRITSLSSQTVTATRGSKIVAIGCSTGGPKALLDVLPTFPPDFPAGVLIVQHMPKTFTKPFADRMNAACPLEVKEAADGDEIAPGRILIAPGGLQCRVKRRSITSTVVALSANLEHHLHAPSVDIMMQSVAAVYEERGIGVILTGMGHDGLEGMKAIKAANGRTIAQDEHTCVVYGMPKAVVAAGYADKVVPLSGVVGEILNMV</sequence>
<feature type="modified residue" description="4-aspartylphosphate" evidence="3 5">
    <location>
        <position position="61"/>
    </location>
</feature>
<comment type="similarity">
    <text evidence="3">Belongs to the CheB family.</text>
</comment>
<evidence type="ECO:0000256" key="5">
    <source>
        <dbReference type="PROSITE-ProRule" id="PRU00169"/>
    </source>
</evidence>
<dbReference type="SMART" id="SM00448">
    <property type="entry name" value="REC"/>
    <property type="match status" value="1"/>
</dbReference>
<dbReference type="PROSITE" id="PS50122">
    <property type="entry name" value="CHEB"/>
    <property type="match status" value="1"/>
</dbReference>
<dbReference type="AlphaFoldDB" id="A0A0K2GC80"/>
<dbReference type="PANTHER" id="PTHR42872:SF3">
    <property type="entry name" value="PROTEIN-GLUTAMATE METHYLESTERASE_PROTEIN-GLUTAMINE GLUTAMINASE 1"/>
    <property type="match status" value="1"/>
</dbReference>
<dbReference type="PIRSF" id="PIRSF000876">
    <property type="entry name" value="RR_chemtxs_CheB"/>
    <property type="match status" value="1"/>
</dbReference>
<organism evidence="8 9">
    <name type="scientific">Nitrospira moscoviensis</name>
    <dbReference type="NCBI Taxonomy" id="42253"/>
    <lineage>
        <taxon>Bacteria</taxon>
        <taxon>Pseudomonadati</taxon>
        <taxon>Nitrospirota</taxon>
        <taxon>Nitrospiria</taxon>
        <taxon>Nitrospirales</taxon>
        <taxon>Nitrospiraceae</taxon>
        <taxon>Nitrospira</taxon>
    </lineage>
</organism>
<evidence type="ECO:0000313" key="8">
    <source>
        <dbReference type="EMBL" id="ALA58553.1"/>
    </source>
</evidence>
<comment type="domain">
    <text evidence="3">Contains a C-terminal catalytic domain, and an N-terminal region which modulates catalytic activity.</text>
</comment>
<dbReference type="InterPro" id="IPR035909">
    <property type="entry name" value="CheB_C"/>
</dbReference>
<feature type="active site" evidence="3 4">
    <location>
        <position position="214"/>
    </location>
</feature>
<keyword evidence="1 3" id="KW-0378">Hydrolase</keyword>
<dbReference type="EC" id="3.1.1.61" evidence="3"/>
<dbReference type="Gene3D" id="3.40.50.180">
    <property type="entry name" value="Methylesterase CheB, C-terminal domain"/>
    <property type="match status" value="1"/>
</dbReference>
<feature type="domain" description="Response regulatory" evidence="6">
    <location>
        <begin position="10"/>
        <end position="127"/>
    </location>
</feature>
<reference evidence="8 9" key="1">
    <citation type="journal article" date="2015" name="Proc. Natl. Acad. Sci. U.S.A.">
        <title>Expanded metabolic versatility of ubiquitous nitrite-oxidizing bacteria from the genus Nitrospira.</title>
        <authorList>
            <person name="Koch H."/>
            <person name="Lucker S."/>
            <person name="Albertsen M."/>
            <person name="Kitzinger K."/>
            <person name="Herbold C."/>
            <person name="Spieck E."/>
            <person name="Nielsen P.H."/>
            <person name="Wagner M."/>
            <person name="Daims H."/>
        </authorList>
    </citation>
    <scope>NUCLEOTIDE SEQUENCE [LARGE SCALE GENOMIC DNA]</scope>
    <source>
        <strain evidence="8 9">NSP M-1</strain>
    </source>
</reference>
<dbReference type="KEGG" id="nmv:NITMOv2_2136"/>
<dbReference type="InterPro" id="IPR011006">
    <property type="entry name" value="CheY-like_superfamily"/>
</dbReference>
<dbReference type="GO" id="GO:0050568">
    <property type="term" value="F:protein-glutamine glutaminase activity"/>
    <property type="evidence" value="ECO:0007669"/>
    <property type="project" value="UniProtKB-UniRule"/>
</dbReference>
<dbReference type="HAMAP" id="MF_00099">
    <property type="entry name" value="CheB_chemtxs"/>
    <property type="match status" value="1"/>
</dbReference>
<dbReference type="InterPro" id="IPR001789">
    <property type="entry name" value="Sig_transdc_resp-reg_receiver"/>
</dbReference>
<protein>
    <recommendedName>
        <fullName evidence="3">Protein-glutamate methylesterase/protein-glutamine glutaminase</fullName>
        <ecNumber evidence="3">3.1.1.61</ecNumber>
        <ecNumber evidence="3">3.5.1.44</ecNumber>
    </recommendedName>
</protein>
<evidence type="ECO:0000256" key="4">
    <source>
        <dbReference type="PROSITE-ProRule" id="PRU00050"/>
    </source>
</evidence>
<dbReference type="SUPFAM" id="SSF52172">
    <property type="entry name" value="CheY-like"/>
    <property type="match status" value="1"/>
</dbReference>
<proteinExistence type="inferred from homology"/>
<dbReference type="Gene3D" id="3.40.50.2300">
    <property type="match status" value="1"/>
</dbReference>
<dbReference type="SUPFAM" id="SSF52738">
    <property type="entry name" value="Methylesterase CheB, C-terminal domain"/>
    <property type="match status" value="1"/>
</dbReference>
<dbReference type="GO" id="GO:0006935">
    <property type="term" value="P:chemotaxis"/>
    <property type="evidence" value="ECO:0007669"/>
    <property type="project" value="UniProtKB-UniRule"/>
</dbReference>
<dbReference type="PANTHER" id="PTHR42872">
    <property type="entry name" value="PROTEIN-GLUTAMATE METHYLESTERASE/PROTEIN-GLUTAMINE GLUTAMINASE"/>
    <property type="match status" value="1"/>
</dbReference>
<dbReference type="EC" id="3.5.1.44" evidence="3"/>
<dbReference type="PATRIC" id="fig|42253.5.peg.2106"/>
<dbReference type="CDD" id="cd16432">
    <property type="entry name" value="CheB_Rec"/>
    <property type="match status" value="1"/>
</dbReference>
<comment type="catalytic activity">
    <reaction evidence="3">
        <text>L-glutaminyl-[protein] + H2O = L-glutamyl-[protein] + NH4(+)</text>
        <dbReference type="Rhea" id="RHEA:16441"/>
        <dbReference type="Rhea" id="RHEA-COMP:10207"/>
        <dbReference type="Rhea" id="RHEA-COMP:10208"/>
        <dbReference type="ChEBI" id="CHEBI:15377"/>
        <dbReference type="ChEBI" id="CHEBI:28938"/>
        <dbReference type="ChEBI" id="CHEBI:29973"/>
        <dbReference type="ChEBI" id="CHEBI:30011"/>
        <dbReference type="EC" id="3.5.1.44"/>
    </reaction>
</comment>
<keyword evidence="3 4" id="KW-0145">Chemotaxis</keyword>
<evidence type="ECO:0000256" key="3">
    <source>
        <dbReference type="HAMAP-Rule" id="MF_00099"/>
    </source>
</evidence>
<dbReference type="GO" id="GO:0008984">
    <property type="term" value="F:protein-glutamate methylesterase activity"/>
    <property type="evidence" value="ECO:0007669"/>
    <property type="project" value="UniProtKB-UniRule"/>
</dbReference>
<feature type="domain" description="CheB-type methylesterase" evidence="7">
    <location>
        <begin position="175"/>
        <end position="366"/>
    </location>
</feature>
<dbReference type="EMBL" id="CP011801">
    <property type="protein sequence ID" value="ALA58553.1"/>
    <property type="molecule type" value="Genomic_DNA"/>
</dbReference>